<protein>
    <submittedName>
        <fullName evidence="2">Uncharacterized protein</fullName>
    </submittedName>
</protein>
<sequence length="78" mass="8836">MTDRGRRRASKGNAGRRQDTGYHHILHVKRSVTQGACDGSCRVTDKSLMALERKGQEPSITSKMSWQKKNGTHLKHDF</sequence>
<proteinExistence type="predicted"/>
<organism evidence="2 3">
    <name type="scientific">Boletus edulis BED1</name>
    <dbReference type="NCBI Taxonomy" id="1328754"/>
    <lineage>
        <taxon>Eukaryota</taxon>
        <taxon>Fungi</taxon>
        <taxon>Dikarya</taxon>
        <taxon>Basidiomycota</taxon>
        <taxon>Agaricomycotina</taxon>
        <taxon>Agaricomycetes</taxon>
        <taxon>Agaricomycetidae</taxon>
        <taxon>Boletales</taxon>
        <taxon>Boletineae</taxon>
        <taxon>Boletaceae</taxon>
        <taxon>Boletoideae</taxon>
        <taxon>Boletus</taxon>
    </lineage>
</organism>
<feature type="compositionally biased region" description="Polar residues" evidence="1">
    <location>
        <begin position="58"/>
        <end position="69"/>
    </location>
</feature>
<accession>A0AAD4C6J1</accession>
<reference evidence="2" key="2">
    <citation type="journal article" date="2020" name="Nat. Commun.">
        <title>Large-scale genome sequencing of mycorrhizal fungi provides insights into the early evolution of symbiotic traits.</title>
        <authorList>
            <person name="Miyauchi S."/>
            <person name="Kiss E."/>
            <person name="Kuo A."/>
            <person name="Drula E."/>
            <person name="Kohler A."/>
            <person name="Sanchez-Garcia M."/>
            <person name="Morin E."/>
            <person name="Andreopoulos B."/>
            <person name="Barry K.W."/>
            <person name="Bonito G."/>
            <person name="Buee M."/>
            <person name="Carver A."/>
            <person name="Chen C."/>
            <person name="Cichocki N."/>
            <person name="Clum A."/>
            <person name="Culley D."/>
            <person name="Crous P.W."/>
            <person name="Fauchery L."/>
            <person name="Girlanda M."/>
            <person name="Hayes R.D."/>
            <person name="Keri Z."/>
            <person name="LaButti K."/>
            <person name="Lipzen A."/>
            <person name="Lombard V."/>
            <person name="Magnuson J."/>
            <person name="Maillard F."/>
            <person name="Murat C."/>
            <person name="Nolan M."/>
            <person name="Ohm R.A."/>
            <person name="Pangilinan J."/>
            <person name="Pereira M.F."/>
            <person name="Perotto S."/>
            <person name="Peter M."/>
            <person name="Pfister S."/>
            <person name="Riley R."/>
            <person name="Sitrit Y."/>
            <person name="Stielow J.B."/>
            <person name="Szollosi G."/>
            <person name="Zifcakova L."/>
            <person name="Stursova M."/>
            <person name="Spatafora J.W."/>
            <person name="Tedersoo L."/>
            <person name="Vaario L.M."/>
            <person name="Yamada A."/>
            <person name="Yan M."/>
            <person name="Wang P."/>
            <person name="Xu J."/>
            <person name="Bruns T."/>
            <person name="Baldrian P."/>
            <person name="Vilgalys R."/>
            <person name="Dunand C."/>
            <person name="Henrissat B."/>
            <person name="Grigoriev I.V."/>
            <person name="Hibbett D."/>
            <person name="Nagy L.G."/>
            <person name="Martin F.M."/>
        </authorList>
    </citation>
    <scope>NUCLEOTIDE SEQUENCE</scope>
    <source>
        <strain evidence="2">BED1</strain>
    </source>
</reference>
<evidence type="ECO:0000256" key="1">
    <source>
        <dbReference type="SAM" id="MobiDB-lite"/>
    </source>
</evidence>
<feature type="compositionally biased region" description="Basic residues" evidence="1">
    <location>
        <begin position="1"/>
        <end position="10"/>
    </location>
</feature>
<feature type="region of interest" description="Disordered" evidence="1">
    <location>
        <begin position="54"/>
        <end position="78"/>
    </location>
</feature>
<gene>
    <name evidence="2" type="ORF">L210DRAFT_3523978</name>
</gene>
<evidence type="ECO:0000313" key="3">
    <source>
        <dbReference type="Proteomes" id="UP001194468"/>
    </source>
</evidence>
<feature type="region of interest" description="Disordered" evidence="1">
    <location>
        <begin position="1"/>
        <end position="21"/>
    </location>
</feature>
<comment type="caution">
    <text evidence="2">The sequence shown here is derived from an EMBL/GenBank/DDBJ whole genome shotgun (WGS) entry which is preliminary data.</text>
</comment>
<dbReference type="Proteomes" id="UP001194468">
    <property type="component" value="Unassembled WGS sequence"/>
</dbReference>
<keyword evidence="3" id="KW-1185">Reference proteome</keyword>
<dbReference type="AlphaFoldDB" id="A0AAD4C6J1"/>
<reference evidence="2" key="1">
    <citation type="submission" date="2019-10" db="EMBL/GenBank/DDBJ databases">
        <authorList>
            <consortium name="DOE Joint Genome Institute"/>
            <person name="Kuo A."/>
            <person name="Miyauchi S."/>
            <person name="Kiss E."/>
            <person name="Drula E."/>
            <person name="Kohler A."/>
            <person name="Sanchez-Garcia M."/>
            <person name="Andreopoulos B."/>
            <person name="Barry K.W."/>
            <person name="Bonito G."/>
            <person name="Buee M."/>
            <person name="Carver A."/>
            <person name="Chen C."/>
            <person name="Cichocki N."/>
            <person name="Clum A."/>
            <person name="Culley D."/>
            <person name="Crous P.W."/>
            <person name="Fauchery L."/>
            <person name="Girlanda M."/>
            <person name="Hayes R."/>
            <person name="Keri Z."/>
            <person name="LaButti K."/>
            <person name="Lipzen A."/>
            <person name="Lombard V."/>
            <person name="Magnuson J."/>
            <person name="Maillard F."/>
            <person name="Morin E."/>
            <person name="Murat C."/>
            <person name="Nolan M."/>
            <person name="Ohm R."/>
            <person name="Pangilinan J."/>
            <person name="Pereira M."/>
            <person name="Perotto S."/>
            <person name="Peter M."/>
            <person name="Riley R."/>
            <person name="Sitrit Y."/>
            <person name="Stielow B."/>
            <person name="Szollosi G."/>
            <person name="Zifcakova L."/>
            <person name="Stursova M."/>
            <person name="Spatafora J.W."/>
            <person name="Tedersoo L."/>
            <person name="Vaario L.-M."/>
            <person name="Yamada A."/>
            <person name="Yan M."/>
            <person name="Wang P."/>
            <person name="Xu J."/>
            <person name="Bruns T."/>
            <person name="Baldrian P."/>
            <person name="Vilgalys R."/>
            <person name="Henrissat B."/>
            <person name="Grigoriev I.V."/>
            <person name="Hibbett D."/>
            <person name="Nagy L.G."/>
            <person name="Martin F.M."/>
        </authorList>
    </citation>
    <scope>NUCLEOTIDE SEQUENCE</scope>
    <source>
        <strain evidence="2">BED1</strain>
    </source>
</reference>
<dbReference type="EMBL" id="WHUW01000003">
    <property type="protein sequence ID" value="KAF8449134.1"/>
    <property type="molecule type" value="Genomic_DNA"/>
</dbReference>
<name>A0AAD4C6J1_BOLED</name>
<evidence type="ECO:0000313" key="2">
    <source>
        <dbReference type="EMBL" id="KAF8449134.1"/>
    </source>
</evidence>